<sequence>MLPVTTMAVGTTCIWCRRCQDRIRTRGRTRNKERSRRLMPPGLVARASVFILSHRQHPT</sequence>
<dbReference type="Proteomes" id="UP000054485">
    <property type="component" value="Unassembled WGS sequence"/>
</dbReference>
<evidence type="ECO:0000313" key="1">
    <source>
        <dbReference type="EMBL" id="KIK37905.1"/>
    </source>
</evidence>
<dbReference type="EMBL" id="KN835422">
    <property type="protein sequence ID" value="KIK37905.1"/>
    <property type="molecule type" value="Genomic_DNA"/>
</dbReference>
<proteinExistence type="predicted"/>
<dbReference type="AlphaFoldDB" id="A0A0C9ZKB9"/>
<evidence type="ECO:0000313" key="2">
    <source>
        <dbReference type="Proteomes" id="UP000054485"/>
    </source>
</evidence>
<gene>
    <name evidence="1" type="ORF">CY34DRAFT_422567</name>
</gene>
<name>A0A0C9ZKB9_9AGAM</name>
<dbReference type="InParanoid" id="A0A0C9ZKB9"/>
<keyword evidence="2" id="KW-1185">Reference proteome</keyword>
<accession>A0A0C9ZKB9</accession>
<reference evidence="2" key="2">
    <citation type="submission" date="2015-01" db="EMBL/GenBank/DDBJ databases">
        <title>Evolutionary Origins and Diversification of the Mycorrhizal Mutualists.</title>
        <authorList>
            <consortium name="DOE Joint Genome Institute"/>
            <consortium name="Mycorrhizal Genomics Consortium"/>
            <person name="Kohler A."/>
            <person name="Kuo A."/>
            <person name="Nagy L.G."/>
            <person name="Floudas D."/>
            <person name="Copeland A."/>
            <person name="Barry K.W."/>
            <person name="Cichocki N."/>
            <person name="Veneault-Fourrey C."/>
            <person name="LaButti K."/>
            <person name="Lindquist E.A."/>
            <person name="Lipzen A."/>
            <person name="Lundell T."/>
            <person name="Morin E."/>
            <person name="Murat C."/>
            <person name="Riley R."/>
            <person name="Ohm R."/>
            <person name="Sun H."/>
            <person name="Tunlid A."/>
            <person name="Henrissat B."/>
            <person name="Grigoriev I.V."/>
            <person name="Hibbett D.S."/>
            <person name="Martin F."/>
        </authorList>
    </citation>
    <scope>NUCLEOTIDE SEQUENCE [LARGE SCALE GENOMIC DNA]</scope>
    <source>
        <strain evidence="2">UH-Slu-Lm8-n1</strain>
    </source>
</reference>
<organism evidence="1 2">
    <name type="scientific">Suillus luteus UH-Slu-Lm8-n1</name>
    <dbReference type="NCBI Taxonomy" id="930992"/>
    <lineage>
        <taxon>Eukaryota</taxon>
        <taxon>Fungi</taxon>
        <taxon>Dikarya</taxon>
        <taxon>Basidiomycota</taxon>
        <taxon>Agaricomycotina</taxon>
        <taxon>Agaricomycetes</taxon>
        <taxon>Agaricomycetidae</taxon>
        <taxon>Boletales</taxon>
        <taxon>Suillineae</taxon>
        <taxon>Suillaceae</taxon>
        <taxon>Suillus</taxon>
    </lineage>
</organism>
<protein>
    <submittedName>
        <fullName evidence="1">Uncharacterized protein</fullName>
    </submittedName>
</protein>
<dbReference type="HOGENOM" id="CLU_2962439_0_0_1"/>
<reference evidence="1 2" key="1">
    <citation type="submission" date="2014-04" db="EMBL/GenBank/DDBJ databases">
        <authorList>
            <consortium name="DOE Joint Genome Institute"/>
            <person name="Kuo A."/>
            <person name="Ruytinx J."/>
            <person name="Rineau F."/>
            <person name="Colpaert J."/>
            <person name="Kohler A."/>
            <person name="Nagy L.G."/>
            <person name="Floudas D."/>
            <person name="Copeland A."/>
            <person name="Barry K.W."/>
            <person name="Cichocki N."/>
            <person name="Veneault-Fourrey C."/>
            <person name="LaButti K."/>
            <person name="Lindquist E.A."/>
            <person name="Lipzen A."/>
            <person name="Lundell T."/>
            <person name="Morin E."/>
            <person name="Murat C."/>
            <person name="Sun H."/>
            <person name="Tunlid A."/>
            <person name="Henrissat B."/>
            <person name="Grigoriev I.V."/>
            <person name="Hibbett D.S."/>
            <person name="Martin F."/>
            <person name="Nordberg H.P."/>
            <person name="Cantor M.N."/>
            <person name="Hua S.X."/>
        </authorList>
    </citation>
    <scope>NUCLEOTIDE SEQUENCE [LARGE SCALE GENOMIC DNA]</scope>
    <source>
        <strain evidence="1 2">UH-Slu-Lm8-n1</strain>
    </source>
</reference>